<dbReference type="AlphaFoldDB" id="A0A3N0AS67"/>
<dbReference type="GO" id="GO:0016646">
    <property type="term" value="F:oxidoreductase activity, acting on the CH-NH group of donors, NAD or NADP as acceptor"/>
    <property type="evidence" value="ECO:0007669"/>
    <property type="project" value="UniProtKB-ARBA"/>
</dbReference>
<comment type="cofactor">
    <cofactor evidence="1">
        <name>FMN</name>
        <dbReference type="ChEBI" id="CHEBI:58210"/>
    </cofactor>
</comment>
<evidence type="ECO:0000313" key="6">
    <source>
        <dbReference type="Proteomes" id="UP000278327"/>
    </source>
</evidence>
<dbReference type="Gene3D" id="2.30.110.10">
    <property type="entry name" value="Electron Transport, Fmn-binding Protein, Chain A"/>
    <property type="match status" value="1"/>
</dbReference>
<comment type="caution">
    <text evidence="5">The sequence shown here is derived from an EMBL/GenBank/DDBJ whole genome shotgun (WGS) entry which is preliminary data.</text>
</comment>
<dbReference type="InterPro" id="IPR002563">
    <property type="entry name" value="Flavin_Rdtase-like_dom"/>
</dbReference>
<dbReference type="Pfam" id="PF01613">
    <property type="entry name" value="Flavin_Reduct"/>
    <property type="match status" value="1"/>
</dbReference>
<dbReference type="PANTHER" id="PTHR43567">
    <property type="entry name" value="FLAVOREDOXIN-RELATED-RELATED"/>
    <property type="match status" value="1"/>
</dbReference>
<gene>
    <name evidence="5" type="ORF">DMP10_07530</name>
</gene>
<dbReference type="InterPro" id="IPR012349">
    <property type="entry name" value="Split_barrel_FMN-bd"/>
</dbReference>
<dbReference type="SMART" id="SM00903">
    <property type="entry name" value="Flavin_Reduct"/>
    <property type="match status" value="1"/>
</dbReference>
<feature type="domain" description="Flavin reductase like" evidence="4">
    <location>
        <begin position="30"/>
        <end position="172"/>
    </location>
</feature>
<dbReference type="PANTHER" id="PTHR43567:SF1">
    <property type="entry name" value="FLAVOREDOXIN"/>
    <property type="match status" value="1"/>
</dbReference>
<comment type="similarity">
    <text evidence="3">Belongs to the flavoredoxin family.</text>
</comment>
<proteinExistence type="inferred from homology"/>
<protein>
    <recommendedName>
        <fullName evidence="4">Flavin reductase like domain-containing protein</fullName>
    </recommendedName>
</protein>
<evidence type="ECO:0000256" key="3">
    <source>
        <dbReference type="ARBA" id="ARBA00038054"/>
    </source>
</evidence>
<evidence type="ECO:0000256" key="2">
    <source>
        <dbReference type="ARBA" id="ARBA00022630"/>
    </source>
</evidence>
<reference evidence="5 6" key="1">
    <citation type="journal article" date="2019" name="Microbiol. Resour. Announc.">
        <title>Draft Genome Sequences of Type Strains of Gordonibacter faecihominis, Paraeggerthella hongkongensis, Parvibacter caecicola,Slackia equolifaciens, Slackia faecicanis, and Slackia isoflavoniconvertens.</title>
        <authorList>
            <person name="Danylec N."/>
            <person name="Stoll D.A."/>
            <person name="Dotsch A."/>
            <person name="Huch M."/>
        </authorList>
    </citation>
    <scope>NUCLEOTIDE SEQUENCE [LARGE SCALE GENOMIC DNA]</scope>
    <source>
        <strain evidence="5 6">DSM 18785</strain>
    </source>
</reference>
<organism evidence="5 6">
    <name type="scientific">Adlercreutzia equolifaciens subsp. celatus DSM 18785</name>
    <dbReference type="NCBI Taxonomy" id="1121021"/>
    <lineage>
        <taxon>Bacteria</taxon>
        <taxon>Bacillati</taxon>
        <taxon>Actinomycetota</taxon>
        <taxon>Coriobacteriia</taxon>
        <taxon>Eggerthellales</taxon>
        <taxon>Eggerthellaceae</taxon>
        <taxon>Adlercreutzia</taxon>
    </lineage>
</organism>
<dbReference type="EMBL" id="QICA01000012">
    <property type="protein sequence ID" value="RNL37480.1"/>
    <property type="molecule type" value="Genomic_DNA"/>
</dbReference>
<evidence type="ECO:0000256" key="1">
    <source>
        <dbReference type="ARBA" id="ARBA00001917"/>
    </source>
</evidence>
<dbReference type="SUPFAM" id="SSF50475">
    <property type="entry name" value="FMN-binding split barrel"/>
    <property type="match status" value="1"/>
</dbReference>
<dbReference type="GO" id="GO:0010181">
    <property type="term" value="F:FMN binding"/>
    <property type="evidence" value="ECO:0007669"/>
    <property type="project" value="InterPro"/>
</dbReference>
<evidence type="ECO:0000313" key="5">
    <source>
        <dbReference type="EMBL" id="RNL37480.1"/>
    </source>
</evidence>
<keyword evidence="2" id="KW-0285">Flavoprotein</keyword>
<dbReference type="Proteomes" id="UP000278327">
    <property type="component" value="Unassembled WGS sequence"/>
</dbReference>
<accession>A0A3N0AS67</accession>
<dbReference type="InterPro" id="IPR052174">
    <property type="entry name" value="Flavoredoxin"/>
</dbReference>
<name>A0A3N0AS67_9ACTN</name>
<keyword evidence="6" id="KW-1185">Reference proteome</keyword>
<evidence type="ECO:0000259" key="4">
    <source>
        <dbReference type="SMART" id="SM00903"/>
    </source>
</evidence>
<sequence>MVPDPVSIRQPRVSKTPQRLLSGRAIAAALGPRPVIVVGTARDGRANFAPAAFCTPLSYEPPLVALGLKSTSWSGKAIEVTGHCTLSTVGAEAAEAVLWCGSHSGRDTDKSEGFLCAWTEGGHALPYPQNALSVMEARVRSVTEAGDHRLFILEITEAATRLPKTEEGRLATEPSLLCLERSVFACARQIS</sequence>